<keyword evidence="5" id="KW-0804">Transcription</keyword>
<dbReference type="GO" id="GO:0016987">
    <property type="term" value="F:sigma factor activity"/>
    <property type="evidence" value="ECO:0007669"/>
    <property type="project" value="UniProtKB-KW"/>
</dbReference>
<evidence type="ECO:0000256" key="2">
    <source>
        <dbReference type="ARBA" id="ARBA00023015"/>
    </source>
</evidence>
<feature type="domain" description="RNA polymerase sigma factor 70 region 4 type 2" evidence="7">
    <location>
        <begin position="111"/>
        <end position="163"/>
    </location>
</feature>
<dbReference type="Gene3D" id="1.10.1740.10">
    <property type="match status" value="1"/>
</dbReference>
<evidence type="ECO:0000256" key="5">
    <source>
        <dbReference type="ARBA" id="ARBA00023163"/>
    </source>
</evidence>
<dbReference type="CDD" id="cd06171">
    <property type="entry name" value="Sigma70_r4"/>
    <property type="match status" value="1"/>
</dbReference>
<evidence type="ECO:0000256" key="3">
    <source>
        <dbReference type="ARBA" id="ARBA00023082"/>
    </source>
</evidence>
<dbReference type="Gene3D" id="1.10.10.10">
    <property type="entry name" value="Winged helix-like DNA-binding domain superfamily/Winged helix DNA-binding domain"/>
    <property type="match status" value="1"/>
</dbReference>
<sequence length="176" mass="19825">MTVGHRNRPTRAAPPPPVDFTDFYQAHFHRLAVQLYAYLGDHAEAQDVTQEAFCRTLERWNRIGGYDDPSAWVRRVAWNLATSRLRRVRTAARHLARQREEHVPGPEPDRVALTRALATLPASQRRAVVLHHLAHLSVAEIAAQVGAPEGTVRSWLSRGRAALVGYFTEPQEARDA</sequence>
<evidence type="ECO:0000259" key="7">
    <source>
        <dbReference type="Pfam" id="PF08281"/>
    </source>
</evidence>
<dbReference type="PANTHER" id="PTHR43133:SF50">
    <property type="entry name" value="ECF RNA POLYMERASE SIGMA FACTOR SIGM"/>
    <property type="match status" value="1"/>
</dbReference>
<evidence type="ECO:0000256" key="1">
    <source>
        <dbReference type="ARBA" id="ARBA00010641"/>
    </source>
</evidence>
<feature type="domain" description="RNA polymerase sigma-70 region 2" evidence="6">
    <location>
        <begin position="24"/>
        <end position="88"/>
    </location>
</feature>
<dbReference type="RefSeq" id="WP_091081410.1">
    <property type="nucleotide sequence ID" value="NZ_FMHT01000003.1"/>
</dbReference>
<dbReference type="PANTHER" id="PTHR43133">
    <property type="entry name" value="RNA POLYMERASE ECF-TYPE SIGMA FACTO"/>
    <property type="match status" value="1"/>
</dbReference>
<proteinExistence type="inferred from homology"/>
<dbReference type="Pfam" id="PF04542">
    <property type="entry name" value="Sigma70_r2"/>
    <property type="match status" value="1"/>
</dbReference>
<dbReference type="NCBIfam" id="TIGR02937">
    <property type="entry name" value="sigma70-ECF"/>
    <property type="match status" value="1"/>
</dbReference>
<name>A0A1C6S0F0_9ACTN</name>
<evidence type="ECO:0000259" key="6">
    <source>
        <dbReference type="Pfam" id="PF04542"/>
    </source>
</evidence>
<keyword evidence="9" id="KW-1185">Reference proteome</keyword>
<comment type="similarity">
    <text evidence="1">Belongs to the sigma-70 factor family. ECF subfamily.</text>
</comment>
<dbReference type="Pfam" id="PF08281">
    <property type="entry name" value="Sigma70_r4_2"/>
    <property type="match status" value="1"/>
</dbReference>
<reference evidence="8 9" key="1">
    <citation type="submission" date="2016-06" db="EMBL/GenBank/DDBJ databases">
        <authorList>
            <person name="Kjaerup R.B."/>
            <person name="Dalgaard T.S."/>
            <person name="Juul-Madsen H.R."/>
        </authorList>
    </citation>
    <scope>NUCLEOTIDE SEQUENCE [LARGE SCALE GENOMIC DNA]</scope>
    <source>
        <strain evidence="8 9">DSM 43818</strain>
    </source>
</reference>
<dbReference type="InterPro" id="IPR013325">
    <property type="entry name" value="RNA_pol_sigma_r2"/>
</dbReference>
<dbReference type="InterPro" id="IPR036388">
    <property type="entry name" value="WH-like_DNA-bd_sf"/>
</dbReference>
<organism evidence="8 9">
    <name type="scientific">Micromonospora nigra</name>
    <dbReference type="NCBI Taxonomy" id="145857"/>
    <lineage>
        <taxon>Bacteria</taxon>
        <taxon>Bacillati</taxon>
        <taxon>Actinomycetota</taxon>
        <taxon>Actinomycetes</taxon>
        <taxon>Micromonosporales</taxon>
        <taxon>Micromonosporaceae</taxon>
        <taxon>Micromonospora</taxon>
    </lineage>
</organism>
<dbReference type="STRING" id="145857.GA0070616_2638"/>
<protein>
    <submittedName>
        <fullName evidence="8">RNA polymerase sigma-70 factor, ECF subfamily</fullName>
    </submittedName>
</protein>
<dbReference type="Proteomes" id="UP000199699">
    <property type="component" value="Unassembled WGS sequence"/>
</dbReference>
<dbReference type="SUPFAM" id="SSF88659">
    <property type="entry name" value="Sigma3 and sigma4 domains of RNA polymerase sigma factors"/>
    <property type="match status" value="1"/>
</dbReference>
<gene>
    <name evidence="8" type="ORF">GA0070616_2638</name>
</gene>
<evidence type="ECO:0000256" key="4">
    <source>
        <dbReference type="ARBA" id="ARBA00023125"/>
    </source>
</evidence>
<dbReference type="GO" id="GO:0003677">
    <property type="term" value="F:DNA binding"/>
    <property type="evidence" value="ECO:0007669"/>
    <property type="project" value="UniProtKB-KW"/>
</dbReference>
<accession>A0A1C6S0F0</accession>
<dbReference type="InterPro" id="IPR013249">
    <property type="entry name" value="RNA_pol_sigma70_r4_t2"/>
</dbReference>
<dbReference type="InterPro" id="IPR014284">
    <property type="entry name" value="RNA_pol_sigma-70_dom"/>
</dbReference>
<dbReference type="InterPro" id="IPR007627">
    <property type="entry name" value="RNA_pol_sigma70_r2"/>
</dbReference>
<dbReference type="SUPFAM" id="SSF88946">
    <property type="entry name" value="Sigma2 domain of RNA polymerase sigma factors"/>
    <property type="match status" value="1"/>
</dbReference>
<dbReference type="InterPro" id="IPR013324">
    <property type="entry name" value="RNA_pol_sigma_r3/r4-like"/>
</dbReference>
<keyword evidence="2" id="KW-0805">Transcription regulation</keyword>
<dbReference type="AlphaFoldDB" id="A0A1C6S0F0"/>
<evidence type="ECO:0000313" key="9">
    <source>
        <dbReference type="Proteomes" id="UP000199699"/>
    </source>
</evidence>
<evidence type="ECO:0000313" key="8">
    <source>
        <dbReference type="EMBL" id="SCL22953.1"/>
    </source>
</evidence>
<keyword evidence="3" id="KW-0731">Sigma factor</keyword>
<dbReference type="GO" id="GO:0006352">
    <property type="term" value="P:DNA-templated transcription initiation"/>
    <property type="evidence" value="ECO:0007669"/>
    <property type="project" value="InterPro"/>
</dbReference>
<dbReference type="EMBL" id="FMHT01000003">
    <property type="protein sequence ID" value="SCL22953.1"/>
    <property type="molecule type" value="Genomic_DNA"/>
</dbReference>
<dbReference type="InterPro" id="IPR039425">
    <property type="entry name" value="RNA_pol_sigma-70-like"/>
</dbReference>
<dbReference type="OrthoDB" id="3777963at2"/>
<keyword evidence="4" id="KW-0238">DNA-binding</keyword>